<evidence type="ECO:0000256" key="1">
    <source>
        <dbReference type="SAM" id="Phobius"/>
    </source>
</evidence>
<keyword evidence="1" id="KW-0472">Membrane</keyword>
<comment type="caution">
    <text evidence="2">The sequence shown here is derived from an EMBL/GenBank/DDBJ whole genome shotgun (WGS) entry which is preliminary data.</text>
</comment>
<reference evidence="2 3" key="1">
    <citation type="submission" date="2018-06" db="EMBL/GenBank/DDBJ databases">
        <title>Flavobacterium sp IMCC34762, genome.</title>
        <authorList>
            <person name="Joung Y."/>
            <person name="Cho J."/>
            <person name="Song J."/>
        </authorList>
    </citation>
    <scope>NUCLEOTIDE SEQUENCE [LARGE SCALE GENOMIC DNA]</scope>
    <source>
        <strain evidence="2 3">IMCC34762</strain>
    </source>
</reference>
<sequence>MIYDADKAIRYFKIKKNVIAPYPESHCILKEPIVNTINLIFFIFTTKIGISQFWFNKYKALEFKRKIVL</sequence>
<dbReference type="AlphaFoldDB" id="A0A2W7TNZ9"/>
<name>A0A2W7TNZ9_9FLAO</name>
<evidence type="ECO:0000313" key="2">
    <source>
        <dbReference type="EMBL" id="PZX92021.1"/>
    </source>
</evidence>
<dbReference type="Proteomes" id="UP000249177">
    <property type="component" value="Unassembled WGS sequence"/>
</dbReference>
<dbReference type="EMBL" id="QKXH01000014">
    <property type="protein sequence ID" value="PZX92021.1"/>
    <property type="molecule type" value="Genomic_DNA"/>
</dbReference>
<gene>
    <name evidence="2" type="ORF">DOS84_18175</name>
</gene>
<keyword evidence="1" id="KW-0812">Transmembrane</keyword>
<keyword evidence="3" id="KW-1185">Reference proteome</keyword>
<organism evidence="2 3">
    <name type="scientific">Flavobacterium aquariorum</name>
    <dbReference type="NCBI Taxonomy" id="2217670"/>
    <lineage>
        <taxon>Bacteria</taxon>
        <taxon>Pseudomonadati</taxon>
        <taxon>Bacteroidota</taxon>
        <taxon>Flavobacteriia</taxon>
        <taxon>Flavobacteriales</taxon>
        <taxon>Flavobacteriaceae</taxon>
        <taxon>Flavobacterium</taxon>
    </lineage>
</organism>
<evidence type="ECO:0000313" key="3">
    <source>
        <dbReference type="Proteomes" id="UP000249177"/>
    </source>
</evidence>
<proteinExistence type="predicted"/>
<protein>
    <submittedName>
        <fullName evidence="2">Uncharacterized protein</fullName>
    </submittedName>
</protein>
<keyword evidence="1" id="KW-1133">Transmembrane helix</keyword>
<accession>A0A2W7TNZ9</accession>
<feature type="transmembrane region" description="Helical" evidence="1">
    <location>
        <begin position="33"/>
        <end position="55"/>
    </location>
</feature>